<dbReference type="InterPro" id="IPR037185">
    <property type="entry name" value="EmrE-like"/>
</dbReference>
<dbReference type="RefSeq" id="WP_319961970.1">
    <property type="nucleotide sequence ID" value="NZ_JAXARY010000012.1"/>
</dbReference>
<dbReference type="PANTHER" id="PTHR42920">
    <property type="entry name" value="OS03G0707200 PROTEIN-RELATED"/>
    <property type="match status" value="1"/>
</dbReference>
<evidence type="ECO:0000256" key="5">
    <source>
        <dbReference type="ARBA" id="ARBA00023136"/>
    </source>
</evidence>
<feature type="domain" description="EamA" evidence="7">
    <location>
        <begin position="16"/>
        <end position="153"/>
    </location>
</feature>
<protein>
    <submittedName>
        <fullName evidence="8">DMT family transporter</fullName>
    </submittedName>
</protein>
<dbReference type="InterPro" id="IPR000620">
    <property type="entry name" value="EamA_dom"/>
</dbReference>
<comment type="subcellular location">
    <subcellularLocation>
        <location evidence="1">Cell membrane</location>
        <topology evidence="1">Multi-pass membrane protein</topology>
    </subcellularLocation>
</comment>
<dbReference type="Pfam" id="PF00892">
    <property type="entry name" value="EamA"/>
    <property type="match status" value="2"/>
</dbReference>
<dbReference type="Proteomes" id="UP001284537">
    <property type="component" value="Unassembled WGS sequence"/>
</dbReference>
<keyword evidence="4 6" id="KW-1133">Transmembrane helix</keyword>
<dbReference type="PANTHER" id="PTHR42920:SF5">
    <property type="entry name" value="EAMA DOMAIN-CONTAINING PROTEIN"/>
    <property type="match status" value="1"/>
</dbReference>
<evidence type="ECO:0000259" key="7">
    <source>
        <dbReference type="Pfam" id="PF00892"/>
    </source>
</evidence>
<keyword evidence="3 6" id="KW-0812">Transmembrane</keyword>
<organism evidence="8 9">
    <name type="scientific">Methylomonas defluvii</name>
    <dbReference type="NCBI Taxonomy" id="3045149"/>
    <lineage>
        <taxon>Bacteria</taxon>
        <taxon>Pseudomonadati</taxon>
        <taxon>Pseudomonadota</taxon>
        <taxon>Gammaproteobacteria</taxon>
        <taxon>Methylococcales</taxon>
        <taxon>Methylococcaceae</taxon>
        <taxon>Methylomonas</taxon>
    </lineage>
</organism>
<dbReference type="SUPFAM" id="SSF103481">
    <property type="entry name" value="Multidrug resistance efflux transporter EmrE"/>
    <property type="match status" value="2"/>
</dbReference>
<feature type="transmembrane region" description="Helical" evidence="6">
    <location>
        <begin position="228"/>
        <end position="249"/>
    </location>
</feature>
<feature type="transmembrane region" description="Helical" evidence="6">
    <location>
        <begin position="81"/>
        <end position="107"/>
    </location>
</feature>
<evidence type="ECO:0000313" key="8">
    <source>
        <dbReference type="EMBL" id="MDX8128407.1"/>
    </source>
</evidence>
<feature type="domain" description="EamA" evidence="7">
    <location>
        <begin position="166"/>
        <end position="301"/>
    </location>
</feature>
<dbReference type="EMBL" id="JAXARY010000012">
    <property type="protein sequence ID" value="MDX8128407.1"/>
    <property type="molecule type" value="Genomic_DNA"/>
</dbReference>
<gene>
    <name evidence="8" type="ORF">QLH52_14030</name>
</gene>
<feature type="transmembrane region" description="Helical" evidence="6">
    <location>
        <begin position="261"/>
        <end position="279"/>
    </location>
</feature>
<evidence type="ECO:0000313" key="9">
    <source>
        <dbReference type="Proteomes" id="UP001284537"/>
    </source>
</evidence>
<evidence type="ECO:0000256" key="4">
    <source>
        <dbReference type="ARBA" id="ARBA00022989"/>
    </source>
</evidence>
<feature type="transmembrane region" description="Helical" evidence="6">
    <location>
        <begin position="163"/>
        <end position="185"/>
    </location>
</feature>
<feature type="transmembrane region" description="Helical" evidence="6">
    <location>
        <begin position="285"/>
        <end position="302"/>
    </location>
</feature>
<proteinExistence type="predicted"/>
<keyword evidence="2" id="KW-1003">Cell membrane</keyword>
<evidence type="ECO:0000256" key="1">
    <source>
        <dbReference type="ARBA" id="ARBA00004651"/>
    </source>
</evidence>
<feature type="transmembrane region" description="Helical" evidence="6">
    <location>
        <begin position="197"/>
        <end position="216"/>
    </location>
</feature>
<name>A0ABU4UG17_9GAMM</name>
<keyword evidence="9" id="KW-1185">Reference proteome</keyword>
<evidence type="ECO:0000256" key="2">
    <source>
        <dbReference type="ARBA" id="ARBA00022475"/>
    </source>
</evidence>
<sequence length="303" mass="32757">MATTKSTAAFNRDRLFGFALATLAAIGFSGKAILVKLAYYQPVDAVTLLALRMLFSSPFFLIVAWRHAGQKDLRPLNRRDYLALLILGFLGYYLSSLFDFIGLQYISAGLERLILFLYPTMVVVLSALLLGKPFGRKEVVALVLSYAGIGVVFFDEINIQSEHLLLGAGFVFASTLTYSAYLIGTGETVARIGASRFTAYAMLVACAATLLQFLLTHPPQALLLPMRVYQLSLLMAIFSTVLPVFMLSAAIKMIGSSHTSLIGSLGPVATLFMASYVLGEELTPAQIGGAALVMVGVLSLSWK</sequence>
<dbReference type="InterPro" id="IPR051258">
    <property type="entry name" value="Diverse_Substrate_Transporter"/>
</dbReference>
<feature type="transmembrane region" description="Helical" evidence="6">
    <location>
        <begin position="50"/>
        <end position="69"/>
    </location>
</feature>
<accession>A0ABU4UG17</accession>
<comment type="caution">
    <text evidence="8">The sequence shown here is derived from an EMBL/GenBank/DDBJ whole genome shotgun (WGS) entry which is preliminary data.</text>
</comment>
<keyword evidence="5 6" id="KW-0472">Membrane</keyword>
<evidence type="ECO:0000256" key="6">
    <source>
        <dbReference type="SAM" id="Phobius"/>
    </source>
</evidence>
<feature type="transmembrane region" description="Helical" evidence="6">
    <location>
        <begin position="113"/>
        <end position="130"/>
    </location>
</feature>
<reference evidence="8 9" key="1">
    <citation type="submission" date="2023-11" db="EMBL/GenBank/DDBJ databases">
        <authorList>
            <person name="Ouyang M.-Y."/>
        </authorList>
    </citation>
    <scope>NUCLEOTIDE SEQUENCE [LARGE SCALE GENOMIC DNA]</scope>
    <source>
        <strain evidence="8 9">OY6</strain>
    </source>
</reference>
<feature type="transmembrane region" description="Helical" evidence="6">
    <location>
        <begin position="139"/>
        <end position="157"/>
    </location>
</feature>
<evidence type="ECO:0000256" key="3">
    <source>
        <dbReference type="ARBA" id="ARBA00022692"/>
    </source>
</evidence>